<proteinExistence type="inferred from homology"/>
<dbReference type="PANTHER" id="PTHR21573:SF0">
    <property type="entry name" value="ER MEMBRANE PROTEIN COMPLEX SUBUNIT 1"/>
    <property type="match status" value="1"/>
</dbReference>
<dbReference type="Pfam" id="PF25293">
    <property type="entry name" value="Beta-prop_EMC1_N"/>
    <property type="match status" value="1"/>
</dbReference>
<keyword evidence="10" id="KW-0325">Glycoprotein</keyword>
<dbReference type="InterPro" id="IPR015943">
    <property type="entry name" value="WD40/YVTN_repeat-like_dom_sf"/>
</dbReference>
<dbReference type="AlphaFoldDB" id="A0A2X0KN62"/>
<dbReference type="Pfam" id="PF07774">
    <property type="entry name" value="EMC1_C"/>
    <property type="match status" value="1"/>
</dbReference>
<gene>
    <name evidence="15" type="ORF">BZ3500_MVSOF-1268-A1-R1_CHR12-2G03829</name>
</gene>
<evidence type="ECO:0000259" key="13">
    <source>
        <dbReference type="Pfam" id="PF07774"/>
    </source>
</evidence>
<feature type="signal peptide" evidence="12">
    <location>
        <begin position="1"/>
        <end position="23"/>
    </location>
</feature>
<dbReference type="InterPro" id="IPR011047">
    <property type="entry name" value="Quinoprotein_ADH-like_sf"/>
</dbReference>
<dbReference type="InterPro" id="IPR018391">
    <property type="entry name" value="PQQ_b-propeller_rpt"/>
</dbReference>
<dbReference type="InterPro" id="IPR058545">
    <property type="entry name" value="Beta-prop_EMC1_1st"/>
</dbReference>
<keyword evidence="5" id="KW-0812">Transmembrane</keyword>
<evidence type="ECO:0000256" key="10">
    <source>
        <dbReference type="ARBA" id="ARBA00023180"/>
    </source>
</evidence>
<reference evidence="16" key="1">
    <citation type="submission" date="2016-10" db="EMBL/GenBank/DDBJ databases">
        <authorList>
            <person name="Jeantristanb JTB J.-T."/>
            <person name="Ricardo R."/>
        </authorList>
    </citation>
    <scope>NUCLEOTIDE SEQUENCE [LARGE SCALE GENOMIC DNA]</scope>
</reference>
<dbReference type="PANTHER" id="PTHR21573">
    <property type="entry name" value="ER MEMBRANE PROTEIN COMPLEX SUBUNIT 1"/>
    <property type="match status" value="1"/>
</dbReference>
<evidence type="ECO:0000256" key="2">
    <source>
        <dbReference type="ARBA" id="ARBA00007904"/>
    </source>
</evidence>
<dbReference type="Proteomes" id="UP000249723">
    <property type="component" value="Unassembled WGS sequence"/>
</dbReference>
<evidence type="ECO:0000313" key="16">
    <source>
        <dbReference type="Proteomes" id="UP000249723"/>
    </source>
</evidence>
<evidence type="ECO:0000259" key="14">
    <source>
        <dbReference type="Pfam" id="PF25293"/>
    </source>
</evidence>
<dbReference type="EMBL" id="FMWP01000052">
    <property type="protein sequence ID" value="SCZ94337.1"/>
    <property type="molecule type" value="Genomic_DNA"/>
</dbReference>
<keyword evidence="16" id="KW-1185">Reference proteome</keyword>
<evidence type="ECO:0000256" key="6">
    <source>
        <dbReference type="ARBA" id="ARBA00022729"/>
    </source>
</evidence>
<dbReference type="SUPFAM" id="SSF50998">
    <property type="entry name" value="Quinoprotein alcohol dehydrogenase-like"/>
    <property type="match status" value="1"/>
</dbReference>
<evidence type="ECO:0000256" key="7">
    <source>
        <dbReference type="ARBA" id="ARBA00022824"/>
    </source>
</evidence>
<name>A0A2X0KN62_9BASI</name>
<evidence type="ECO:0000256" key="8">
    <source>
        <dbReference type="ARBA" id="ARBA00022989"/>
    </source>
</evidence>
<feature type="domain" description="EMC1 first beta-propeller" evidence="14">
    <location>
        <begin position="25"/>
        <end position="238"/>
    </location>
</feature>
<feature type="chain" id="PRO_5016160598" description="ER membrane protein complex subunit 1" evidence="12">
    <location>
        <begin position="24"/>
        <end position="949"/>
    </location>
</feature>
<comment type="subunit">
    <text evidence="3">Component of the ER membrane protein complex (EMC).</text>
</comment>
<evidence type="ECO:0000256" key="11">
    <source>
        <dbReference type="SAM" id="MobiDB-lite"/>
    </source>
</evidence>
<evidence type="ECO:0000256" key="3">
    <source>
        <dbReference type="ARBA" id="ARBA00011276"/>
    </source>
</evidence>
<evidence type="ECO:0000256" key="1">
    <source>
        <dbReference type="ARBA" id="ARBA00004115"/>
    </source>
</evidence>
<comment type="subcellular location">
    <subcellularLocation>
        <location evidence="1">Endoplasmic reticulum membrane</location>
        <topology evidence="1">Single-pass type I membrane protein</topology>
    </subcellularLocation>
</comment>
<keyword evidence="6 12" id="KW-0732">Signal</keyword>
<evidence type="ECO:0000313" key="15">
    <source>
        <dbReference type="EMBL" id="SCZ94337.1"/>
    </source>
</evidence>
<evidence type="ECO:0000256" key="5">
    <source>
        <dbReference type="ARBA" id="ARBA00022692"/>
    </source>
</evidence>
<keyword evidence="9" id="KW-0472">Membrane</keyword>
<feature type="region of interest" description="Disordered" evidence="11">
    <location>
        <begin position="566"/>
        <end position="590"/>
    </location>
</feature>
<organism evidence="15 16">
    <name type="scientific">Microbotryum saponariae</name>
    <dbReference type="NCBI Taxonomy" id="289078"/>
    <lineage>
        <taxon>Eukaryota</taxon>
        <taxon>Fungi</taxon>
        <taxon>Dikarya</taxon>
        <taxon>Basidiomycota</taxon>
        <taxon>Pucciniomycotina</taxon>
        <taxon>Microbotryomycetes</taxon>
        <taxon>Microbotryales</taxon>
        <taxon>Microbotryaceae</taxon>
        <taxon>Microbotryum</taxon>
    </lineage>
</organism>
<feature type="domain" description="ER membrane protein complex subunit 1 C-terminal" evidence="13">
    <location>
        <begin position="732"/>
        <end position="937"/>
    </location>
</feature>
<dbReference type="GO" id="GO:0072546">
    <property type="term" value="C:EMC complex"/>
    <property type="evidence" value="ECO:0007669"/>
    <property type="project" value="InterPro"/>
</dbReference>
<dbReference type="SMART" id="SM00564">
    <property type="entry name" value="PQQ"/>
    <property type="match status" value="3"/>
</dbReference>
<comment type="similarity">
    <text evidence="2">Belongs to the EMC1 family.</text>
</comment>
<dbReference type="InterPro" id="IPR011678">
    <property type="entry name" value="EMC1_C"/>
</dbReference>
<accession>A0A2X0KN62</accession>
<protein>
    <recommendedName>
        <fullName evidence="4">ER membrane protein complex subunit 1</fullName>
    </recommendedName>
</protein>
<dbReference type="STRING" id="289078.A0A2X0KN62"/>
<evidence type="ECO:0000256" key="4">
    <source>
        <dbReference type="ARBA" id="ARBA00020824"/>
    </source>
</evidence>
<dbReference type="Gene3D" id="2.130.10.10">
    <property type="entry name" value="YVTN repeat-like/Quinoprotein amine dehydrogenase"/>
    <property type="match status" value="1"/>
</dbReference>
<keyword evidence="7" id="KW-0256">Endoplasmic reticulum</keyword>
<keyword evidence="8" id="KW-1133">Transmembrane helix</keyword>
<sequence>MWPRVRWMLPLLLTVLHSTAARALGSADWHRVQIGVPRERVDFTAEPLHQFKHVASHDGPSRKRSILLTVTDKNILAALDPANGTLRWRRLYGPDAHKLSYFACGDDSLVVSSRADLGDLQVVDATTGELRWASPTSGADDFVLGPAQVAGDAICWGDHDGPNRTLVSYARGILRSRDVDTGAEGWHVEVAGWDPADRVRLARSQANLIFVFAWPKRELTMGSLRIYNASTGNLLRDTMRVELRTSADHMPLAVSSSSDKSDSGALVWVGGSSVRWFALASSSSGVLALADGTSSDFVRVDNVGLAGRGIFLAHRRDGTVVVLRWTGVSLTKLWDLNDSSFASLFSGFVDRENEAHIGHLSFSPTLQLASVQIFSLVVTPGSPQGVITGHTFKFNPEDVGDLLSFAIETAPLRDYSVASRISFASTSGLLQARENGHFAWARDEALAEIDHLPAMVQISDGFSGARTSPITKLLRYGANGDVARTPLAVVVSSRSQTIHGLDAKDNGKVVWRYFVSLEGRIEWETILLAHLDGPGTPSSVRVNATARTSDHRLLLISLDAQTGQELDHQITEDRRPPRHHQGSTSSLSFRGVKPGCASKIKAGDGLVEGWSMCDRQRVSLFAFGARGGWIGYTERCPCAQRLSWRYKFPAGHTVVRVVRSKLDAVASPGRVLGDRSMLLKYLNHGVVAVVVISKSTSQLTLSILDAASGRCLHEALHDGVRTSKEISVSMRDNWIIYTLYAEGDPSTFTRVHSLELFHQTSSFAIEAGSSLSSLRPDLASISVSSKSFLSTDGLRVRGLTRTRLGITSLSAVFVNSMNQVIALPRRHLDPRRHTRKPTREDLEELLIPYEAILPNNPRWVLSGAYELSDVQLMLSYPGDRESESSILAIGADLFGARISPSNPFDVLSPSFNKIQLGVTLSILAITTIVSRHWVHVRLIRCNAPHFELI</sequence>
<evidence type="ECO:0000256" key="9">
    <source>
        <dbReference type="ARBA" id="ARBA00023136"/>
    </source>
</evidence>
<dbReference type="GO" id="GO:0034975">
    <property type="term" value="P:protein folding in endoplasmic reticulum"/>
    <property type="evidence" value="ECO:0007669"/>
    <property type="project" value="TreeGrafter"/>
</dbReference>
<evidence type="ECO:0000256" key="12">
    <source>
        <dbReference type="SAM" id="SignalP"/>
    </source>
</evidence>
<dbReference type="InterPro" id="IPR026895">
    <property type="entry name" value="EMC1"/>
</dbReference>
<feature type="compositionally biased region" description="Basic and acidic residues" evidence="11">
    <location>
        <begin position="566"/>
        <end position="575"/>
    </location>
</feature>